<dbReference type="InterPro" id="IPR008733">
    <property type="entry name" value="PEX11"/>
</dbReference>
<reference evidence="5" key="1">
    <citation type="submission" date="2014-02" db="EMBL/GenBank/DDBJ databases">
        <authorList>
            <person name="Genoscope - CEA"/>
        </authorList>
    </citation>
    <scope>NUCLEOTIDE SEQUENCE</scope>
    <source>
        <strain evidence="5">LS3</strain>
    </source>
</reference>
<protein>
    <submittedName>
        <fullName evidence="5">ARAD1D34188p</fullName>
    </submittedName>
</protein>
<keyword evidence="3" id="KW-0576">Peroxisome</keyword>
<reference evidence="5" key="2">
    <citation type="submission" date="2014-06" db="EMBL/GenBank/DDBJ databases">
        <title>The complete genome of Blastobotrys (Arxula) adeninivorans LS3 - a yeast of biotechnological interest.</title>
        <authorList>
            <person name="Kunze G."/>
            <person name="Gaillardin C."/>
            <person name="Czernicka M."/>
            <person name="Durrens P."/>
            <person name="Martin T."/>
            <person name="Boer E."/>
            <person name="Gabaldon T."/>
            <person name="Cruz J."/>
            <person name="Talla E."/>
            <person name="Marck C."/>
            <person name="Goffeau A."/>
            <person name="Barbe V."/>
            <person name="Baret P."/>
            <person name="Baronian K."/>
            <person name="Beier S."/>
            <person name="Bleykasten C."/>
            <person name="Bode R."/>
            <person name="Casaregola S."/>
            <person name="Despons L."/>
            <person name="Fairhead C."/>
            <person name="Giersberg M."/>
            <person name="Gierski P."/>
            <person name="Hahnel U."/>
            <person name="Hartmann A."/>
            <person name="Jankowska D."/>
            <person name="Jubin C."/>
            <person name="Jung P."/>
            <person name="Lafontaine I."/>
            <person name="Leh-Louis V."/>
            <person name="Lemaire M."/>
            <person name="Marcet-Houben M."/>
            <person name="Mascher M."/>
            <person name="Morel G."/>
            <person name="Richard G.-F."/>
            <person name="Riechen J."/>
            <person name="Sacerdot C."/>
            <person name="Sarkar A."/>
            <person name="Savel G."/>
            <person name="Schacherer J."/>
            <person name="Sherman D."/>
            <person name="Straub M.-L."/>
            <person name="Stein N."/>
            <person name="Thierry A."/>
            <person name="Trautwein-Schult A."/>
            <person name="Westhof E."/>
            <person name="Worch S."/>
            <person name="Dujon B."/>
            <person name="Souciet J.-L."/>
            <person name="Wincker P."/>
            <person name="Scholz U."/>
            <person name="Neuveglise N."/>
        </authorList>
    </citation>
    <scope>NUCLEOTIDE SEQUENCE</scope>
    <source>
        <strain evidence="5">LS3</strain>
    </source>
</reference>
<comment type="subcellular location">
    <subcellularLocation>
        <location evidence="4">Peroxisome membrane</location>
    </subcellularLocation>
</comment>
<accession>A0A060TGW7</accession>
<evidence type="ECO:0000256" key="2">
    <source>
        <dbReference type="ARBA" id="ARBA00023136"/>
    </source>
</evidence>
<gene>
    <name evidence="5" type="ORF">GNLVRS02_ARAD1D34188g</name>
</gene>
<evidence type="ECO:0000256" key="3">
    <source>
        <dbReference type="ARBA" id="ARBA00023140"/>
    </source>
</evidence>
<dbReference type="Pfam" id="PF05648">
    <property type="entry name" value="PEX11"/>
    <property type="match status" value="1"/>
</dbReference>
<evidence type="ECO:0000313" key="5">
    <source>
        <dbReference type="EMBL" id="CDP38416.1"/>
    </source>
</evidence>
<name>A0A060TGW7_BLAAD</name>
<dbReference type="AlphaFoldDB" id="A0A060TGW7"/>
<organism evidence="5">
    <name type="scientific">Blastobotrys adeninivorans</name>
    <name type="common">Yeast</name>
    <name type="synonym">Arxula adeninivorans</name>
    <dbReference type="NCBI Taxonomy" id="409370"/>
    <lineage>
        <taxon>Eukaryota</taxon>
        <taxon>Fungi</taxon>
        <taxon>Dikarya</taxon>
        <taxon>Ascomycota</taxon>
        <taxon>Saccharomycotina</taxon>
        <taxon>Dipodascomycetes</taxon>
        <taxon>Dipodascales</taxon>
        <taxon>Trichomonascaceae</taxon>
        <taxon>Blastobotrys</taxon>
    </lineage>
</organism>
<dbReference type="GO" id="GO:0016559">
    <property type="term" value="P:peroxisome fission"/>
    <property type="evidence" value="ECO:0007669"/>
    <property type="project" value="InterPro"/>
</dbReference>
<dbReference type="PANTHER" id="PTHR12652:SF50">
    <property type="entry name" value="PEROXIN 11"/>
    <property type="match status" value="1"/>
</dbReference>
<evidence type="ECO:0000256" key="1">
    <source>
        <dbReference type="ARBA" id="ARBA00022593"/>
    </source>
</evidence>
<keyword evidence="1" id="KW-0962">Peroxisome biogenesis</keyword>
<dbReference type="PhylomeDB" id="A0A060TGW7"/>
<dbReference type="GO" id="GO:0005778">
    <property type="term" value="C:peroxisomal membrane"/>
    <property type="evidence" value="ECO:0007669"/>
    <property type="project" value="UniProtKB-SubCell"/>
</dbReference>
<proteinExistence type="predicted"/>
<evidence type="ECO:0000256" key="4">
    <source>
        <dbReference type="ARBA" id="ARBA00046271"/>
    </source>
</evidence>
<dbReference type="EMBL" id="HG937694">
    <property type="protein sequence ID" value="CDP38416.1"/>
    <property type="molecule type" value="Genomic_DNA"/>
</dbReference>
<keyword evidence="2" id="KW-0472">Membrane</keyword>
<sequence>MVCATVLEHPTYQRVVKLLETQVGRDKLMRTVQYFARFLSYFLFRKGYPKSAVLYWRQVMTTLSQSRKLFRLGKPLSHVKAAAGAYGNKNADPILRATTVLRNLGTTGFLTFDSLLWLHQSKLRPLSGPSARRIQVISLKFWLFSLVAGMVNSGRRYYQAKQRESALRVEGEKDVAVVKKVVEEEKDATKQFVLFLLDSFIPLSGLQWVNFDDGFVGLAGVITSVAGLRAVW</sequence>
<dbReference type="PANTHER" id="PTHR12652">
    <property type="entry name" value="PEROXISOMAL BIOGENESIS FACTOR 11"/>
    <property type="match status" value="1"/>
</dbReference>